<dbReference type="Proteomes" id="UP000004508">
    <property type="component" value="Unassembled WGS sequence"/>
</dbReference>
<dbReference type="EMBL" id="ADVG01000003">
    <property type="protein sequence ID" value="EFH84567.1"/>
    <property type="molecule type" value="Genomic_DNA"/>
</dbReference>
<evidence type="ECO:0000313" key="1">
    <source>
        <dbReference type="EMBL" id="EFH84567.1"/>
    </source>
</evidence>
<proteinExistence type="predicted"/>
<comment type="caution">
    <text evidence="1">The sequence shown here is derived from an EMBL/GenBank/DDBJ whole genome shotgun (WGS) entry which is preliminary data.</text>
</comment>
<keyword evidence="2" id="KW-1185">Reference proteome</keyword>
<accession>D6TWI4</accession>
<name>D6TWI4_KTERA</name>
<sequence length="75" mass="8976">MRDDRVLGDSFDREDGEDWGTYVQRSARHYREVLKAEQSHWDDGTFPHHDPTLILYFCLTTANQEEWNELESKCQ</sequence>
<dbReference type="AlphaFoldDB" id="D6TWI4"/>
<evidence type="ECO:0000313" key="2">
    <source>
        <dbReference type="Proteomes" id="UP000004508"/>
    </source>
</evidence>
<organism evidence="1 2">
    <name type="scientific">Ktedonobacter racemifer DSM 44963</name>
    <dbReference type="NCBI Taxonomy" id="485913"/>
    <lineage>
        <taxon>Bacteria</taxon>
        <taxon>Bacillati</taxon>
        <taxon>Chloroflexota</taxon>
        <taxon>Ktedonobacteria</taxon>
        <taxon>Ktedonobacterales</taxon>
        <taxon>Ktedonobacteraceae</taxon>
        <taxon>Ktedonobacter</taxon>
    </lineage>
</organism>
<dbReference type="OrthoDB" id="6897301at2"/>
<reference evidence="1 2" key="1">
    <citation type="journal article" date="2011" name="Stand. Genomic Sci.">
        <title>Non-contiguous finished genome sequence and contextual data of the filamentous soil bacterium Ktedonobacter racemifer type strain (SOSP1-21).</title>
        <authorList>
            <person name="Chang Y.J."/>
            <person name="Land M."/>
            <person name="Hauser L."/>
            <person name="Chertkov O."/>
            <person name="Del Rio T.G."/>
            <person name="Nolan M."/>
            <person name="Copeland A."/>
            <person name="Tice H."/>
            <person name="Cheng J.F."/>
            <person name="Lucas S."/>
            <person name="Han C."/>
            <person name="Goodwin L."/>
            <person name="Pitluck S."/>
            <person name="Ivanova N."/>
            <person name="Ovchinikova G."/>
            <person name="Pati A."/>
            <person name="Chen A."/>
            <person name="Palaniappan K."/>
            <person name="Mavromatis K."/>
            <person name="Liolios K."/>
            <person name="Brettin T."/>
            <person name="Fiebig A."/>
            <person name="Rohde M."/>
            <person name="Abt B."/>
            <person name="Goker M."/>
            <person name="Detter J.C."/>
            <person name="Woyke T."/>
            <person name="Bristow J."/>
            <person name="Eisen J.A."/>
            <person name="Markowitz V."/>
            <person name="Hugenholtz P."/>
            <person name="Kyrpides N.C."/>
            <person name="Klenk H.P."/>
            <person name="Lapidus A."/>
        </authorList>
    </citation>
    <scope>NUCLEOTIDE SEQUENCE [LARGE SCALE GENOMIC DNA]</scope>
    <source>
        <strain evidence="2">DSM 44963</strain>
    </source>
</reference>
<protein>
    <submittedName>
        <fullName evidence="1">Uncharacterized protein</fullName>
    </submittedName>
</protein>
<gene>
    <name evidence="1" type="ORF">Krac_5641</name>
</gene>
<dbReference type="InParanoid" id="D6TWI4"/>
<dbReference type="RefSeq" id="WP_007916219.1">
    <property type="nucleotide sequence ID" value="NZ_ADVG01000003.1"/>
</dbReference>